<dbReference type="Gene3D" id="3.10.20.90">
    <property type="entry name" value="Phosphatidylinositol 3-kinase Catalytic Subunit, Chain A, domain 1"/>
    <property type="match status" value="1"/>
</dbReference>
<sequence>MAENEVDITIKWSGKEYPFKLPAEKTVLNLKECVETETKVLVCRQKLFGLKTKVGKPALDNSMLSDLNIKPGQKFMMMGSKEEVLEEASKKPENQPEVVDEFDIEEDEIPVEAQEIYLEKVQKRVNSYKIDIINEPRKGKKLLVLDIDYTLFG</sequence>
<dbReference type="PANTHER" id="PTHR48493:SF1">
    <property type="entry name" value="UBIQUITIN-LIKE DOMAIN-CONTAINING CTD PHOSPHATASE 1"/>
    <property type="match status" value="1"/>
</dbReference>
<protein>
    <submittedName>
        <fullName evidence="2">DgyrCDS5593</fullName>
    </submittedName>
</protein>
<gene>
    <name evidence="2" type="ORF">DGYR_LOCUS5333</name>
</gene>
<dbReference type="SMART" id="SM00213">
    <property type="entry name" value="UBQ"/>
    <property type="match status" value="1"/>
</dbReference>
<dbReference type="OrthoDB" id="1711508at2759"/>
<dbReference type="GO" id="GO:0004722">
    <property type="term" value="F:protein serine/threonine phosphatase activity"/>
    <property type="evidence" value="ECO:0007669"/>
    <property type="project" value="TreeGrafter"/>
</dbReference>
<evidence type="ECO:0000313" key="3">
    <source>
        <dbReference type="Proteomes" id="UP000549394"/>
    </source>
</evidence>
<evidence type="ECO:0000259" key="1">
    <source>
        <dbReference type="PROSITE" id="PS50053"/>
    </source>
</evidence>
<proteinExistence type="predicted"/>
<dbReference type="FunFam" id="3.10.20.90:FF:000060">
    <property type="entry name" value="ubiquitin-like domain-containing CTD phosphatase 1"/>
    <property type="match status" value="1"/>
</dbReference>
<dbReference type="PROSITE" id="PS50053">
    <property type="entry name" value="UBIQUITIN_2"/>
    <property type="match status" value="1"/>
</dbReference>
<dbReference type="CDD" id="cd01813">
    <property type="entry name" value="Ubl_UBLCP1"/>
    <property type="match status" value="1"/>
</dbReference>
<organism evidence="2 3">
    <name type="scientific">Dimorphilus gyrociliatus</name>
    <dbReference type="NCBI Taxonomy" id="2664684"/>
    <lineage>
        <taxon>Eukaryota</taxon>
        <taxon>Metazoa</taxon>
        <taxon>Spiralia</taxon>
        <taxon>Lophotrochozoa</taxon>
        <taxon>Annelida</taxon>
        <taxon>Polychaeta</taxon>
        <taxon>Polychaeta incertae sedis</taxon>
        <taxon>Dinophilidae</taxon>
        <taxon>Dimorphilus</taxon>
    </lineage>
</organism>
<accession>A0A7I8VKC8</accession>
<dbReference type="Pfam" id="PF00240">
    <property type="entry name" value="ubiquitin"/>
    <property type="match status" value="1"/>
</dbReference>
<dbReference type="GO" id="GO:0005634">
    <property type="term" value="C:nucleus"/>
    <property type="evidence" value="ECO:0007669"/>
    <property type="project" value="TreeGrafter"/>
</dbReference>
<dbReference type="EMBL" id="CAJFCJ010000006">
    <property type="protein sequence ID" value="CAD5116738.1"/>
    <property type="molecule type" value="Genomic_DNA"/>
</dbReference>
<feature type="domain" description="Ubiquitin-like" evidence="1">
    <location>
        <begin position="6"/>
        <end position="78"/>
    </location>
</feature>
<evidence type="ECO:0000313" key="2">
    <source>
        <dbReference type="EMBL" id="CAD5116738.1"/>
    </source>
</evidence>
<dbReference type="Gene3D" id="3.40.50.1000">
    <property type="entry name" value="HAD superfamily/HAD-like"/>
    <property type="match status" value="1"/>
</dbReference>
<name>A0A7I8VKC8_9ANNE</name>
<dbReference type="AlphaFoldDB" id="A0A7I8VKC8"/>
<dbReference type="Proteomes" id="UP000549394">
    <property type="component" value="Unassembled WGS sequence"/>
</dbReference>
<dbReference type="PANTHER" id="PTHR48493">
    <property type="entry name" value="UBIQUITIN-LIKE DOMAIN-CONTAINING CTD PHOSPHATASE 1"/>
    <property type="match status" value="1"/>
</dbReference>
<dbReference type="InterPro" id="IPR029071">
    <property type="entry name" value="Ubiquitin-like_domsf"/>
</dbReference>
<dbReference type="InterPro" id="IPR000626">
    <property type="entry name" value="Ubiquitin-like_dom"/>
</dbReference>
<dbReference type="SUPFAM" id="SSF54236">
    <property type="entry name" value="Ubiquitin-like"/>
    <property type="match status" value="1"/>
</dbReference>
<dbReference type="GO" id="GO:0090364">
    <property type="term" value="P:regulation of proteasome assembly"/>
    <property type="evidence" value="ECO:0007669"/>
    <property type="project" value="InterPro"/>
</dbReference>
<dbReference type="InterPro" id="IPR051658">
    <property type="entry name" value="UBLCP1"/>
</dbReference>
<keyword evidence="3" id="KW-1185">Reference proteome</keyword>
<reference evidence="2 3" key="1">
    <citation type="submission" date="2020-08" db="EMBL/GenBank/DDBJ databases">
        <authorList>
            <person name="Hejnol A."/>
        </authorList>
    </citation>
    <scope>NUCLEOTIDE SEQUENCE [LARGE SCALE GENOMIC DNA]</scope>
</reference>
<comment type="caution">
    <text evidence="2">The sequence shown here is derived from an EMBL/GenBank/DDBJ whole genome shotgun (WGS) entry which is preliminary data.</text>
</comment>
<dbReference type="InterPro" id="IPR023214">
    <property type="entry name" value="HAD_sf"/>
</dbReference>